<reference evidence="1 2" key="1">
    <citation type="journal article" date="2022" name="New Phytol.">
        <title>Ecological generalism drives hyperdiversity of secondary metabolite gene clusters in xylarialean endophytes.</title>
        <authorList>
            <person name="Franco M.E.E."/>
            <person name="Wisecaver J.H."/>
            <person name="Arnold A.E."/>
            <person name="Ju Y.M."/>
            <person name="Slot J.C."/>
            <person name="Ahrendt S."/>
            <person name="Moore L.P."/>
            <person name="Eastman K.E."/>
            <person name="Scott K."/>
            <person name="Konkel Z."/>
            <person name="Mondo S.J."/>
            <person name="Kuo A."/>
            <person name="Hayes R.D."/>
            <person name="Haridas S."/>
            <person name="Andreopoulos B."/>
            <person name="Riley R."/>
            <person name="LaButti K."/>
            <person name="Pangilinan J."/>
            <person name="Lipzen A."/>
            <person name="Amirebrahimi M."/>
            <person name="Yan J."/>
            <person name="Adam C."/>
            <person name="Keymanesh K."/>
            <person name="Ng V."/>
            <person name="Louie K."/>
            <person name="Northen T."/>
            <person name="Drula E."/>
            <person name="Henrissat B."/>
            <person name="Hsieh H.M."/>
            <person name="Youens-Clark K."/>
            <person name="Lutzoni F."/>
            <person name="Miadlikowska J."/>
            <person name="Eastwood D.C."/>
            <person name="Hamelin R.C."/>
            <person name="Grigoriev I.V."/>
            <person name="U'Ren J.M."/>
        </authorList>
    </citation>
    <scope>NUCLEOTIDE SEQUENCE [LARGE SCALE GENOMIC DNA]</scope>
    <source>
        <strain evidence="1 2">ER1909</strain>
    </source>
</reference>
<organism evidence="1 2">
    <name type="scientific">Hypoxylon rubiginosum</name>
    <dbReference type="NCBI Taxonomy" id="110542"/>
    <lineage>
        <taxon>Eukaryota</taxon>
        <taxon>Fungi</taxon>
        <taxon>Dikarya</taxon>
        <taxon>Ascomycota</taxon>
        <taxon>Pezizomycotina</taxon>
        <taxon>Sordariomycetes</taxon>
        <taxon>Xylariomycetidae</taxon>
        <taxon>Xylariales</taxon>
        <taxon>Hypoxylaceae</taxon>
        <taxon>Hypoxylon</taxon>
    </lineage>
</organism>
<protein>
    <submittedName>
        <fullName evidence="1">Uncharacterized protein</fullName>
    </submittedName>
</protein>
<evidence type="ECO:0000313" key="1">
    <source>
        <dbReference type="EMBL" id="KAI6092797.1"/>
    </source>
</evidence>
<name>A0ACC0DJ59_9PEZI</name>
<proteinExistence type="predicted"/>
<keyword evidence="2" id="KW-1185">Reference proteome</keyword>
<sequence length="76" mass="9066">MERGVIHLYYLVLQSALASHLAPCCRQQRFLRHYTLKYTYFVRLCMFFSTAQTNPRAPAFSHQPVKTLDHEYEQRS</sequence>
<evidence type="ECO:0000313" key="2">
    <source>
        <dbReference type="Proteomes" id="UP001497680"/>
    </source>
</evidence>
<gene>
    <name evidence="1" type="ORF">F4821DRAFT_223311</name>
</gene>
<dbReference type="EMBL" id="MU394282">
    <property type="protein sequence ID" value="KAI6092797.1"/>
    <property type="molecule type" value="Genomic_DNA"/>
</dbReference>
<comment type="caution">
    <text evidence="1">The sequence shown here is derived from an EMBL/GenBank/DDBJ whole genome shotgun (WGS) entry which is preliminary data.</text>
</comment>
<dbReference type="Proteomes" id="UP001497680">
    <property type="component" value="Unassembled WGS sequence"/>
</dbReference>
<accession>A0ACC0DJ59</accession>